<dbReference type="PANTHER" id="PTHR43866:SF4">
    <property type="entry name" value="MALONATE-SEMIALDEHYDE DEHYDROGENASE"/>
    <property type="match status" value="1"/>
</dbReference>
<reference evidence="4" key="1">
    <citation type="submission" date="2018-12" db="EMBL/GenBank/DDBJ databases">
        <title>Tengunoibacter tsumagoiensis gen. nov., sp. nov., Dictyobacter kobayashii sp. nov., D. alpinus sp. nov., and D. joshuensis sp. nov. and description of Dictyobacteraceae fam. nov. within the order Ktedonobacterales isolated from Tengu-no-mugimeshi.</title>
        <authorList>
            <person name="Wang C.M."/>
            <person name="Zheng Y."/>
            <person name="Sakai Y."/>
            <person name="Toyoda A."/>
            <person name="Minakuchi Y."/>
            <person name="Abe K."/>
            <person name="Yokota A."/>
            <person name="Yabe S."/>
        </authorList>
    </citation>
    <scope>NUCLEOTIDE SEQUENCE [LARGE SCALE GENOMIC DNA]</scope>
    <source>
        <strain evidence="4">Uno11</strain>
    </source>
</reference>
<accession>A0A402ACT2</accession>
<dbReference type="GO" id="GO:0006210">
    <property type="term" value="P:thymine catabolic process"/>
    <property type="evidence" value="ECO:0007669"/>
    <property type="project" value="TreeGrafter"/>
</dbReference>
<dbReference type="InterPro" id="IPR016161">
    <property type="entry name" value="Ald_DH/histidinol_DH"/>
</dbReference>
<dbReference type="Gene3D" id="3.40.309.10">
    <property type="entry name" value="Aldehyde Dehydrogenase, Chain A, domain 2"/>
    <property type="match status" value="1"/>
</dbReference>
<dbReference type="InterPro" id="IPR016163">
    <property type="entry name" value="Ald_DH_C"/>
</dbReference>
<dbReference type="GO" id="GO:0004491">
    <property type="term" value="F:methylmalonate-semialdehyde dehydrogenase (acylating, NAD) activity"/>
    <property type="evidence" value="ECO:0007669"/>
    <property type="project" value="InterPro"/>
</dbReference>
<dbReference type="Pfam" id="PF00171">
    <property type="entry name" value="Aldedh"/>
    <property type="match status" value="1"/>
</dbReference>
<proteinExistence type="predicted"/>
<evidence type="ECO:0000313" key="3">
    <source>
        <dbReference type="EMBL" id="GCE16886.1"/>
    </source>
</evidence>
<evidence type="ECO:0000256" key="1">
    <source>
        <dbReference type="ARBA" id="ARBA00023002"/>
    </source>
</evidence>
<evidence type="ECO:0000313" key="4">
    <source>
        <dbReference type="Proteomes" id="UP000287188"/>
    </source>
</evidence>
<protein>
    <recommendedName>
        <fullName evidence="2">Aldehyde dehydrogenase domain-containing protein</fullName>
    </recommendedName>
</protein>
<dbReference type="EMBL" id="BIFS01000001">
    <property type="protein sequence ID" value="GCE16886.1"/>
    <property type="molecule type" value="Genomic_DNA"/>
</dbReference>
<dbReference type="InterPro" id="IPR016162">
    <property type="entry name" value="Ald_DH_N"/>
</dbReference>
<keyword evidence="1" id="KW-0560">Oxidoreductase</keyword>
<name>A0A402ACT2_9CHLR</name>
<dbReference type="PANTHER" id="PTHR43866">
    <property type="entry name" value="MALONATE-SEMIALDEHYDE DEHYDROGENASE"/>
    <property type="match status" value="1"/>
</dbReference>
<evidence type="ECO:0000259" key="2">
    <source>
        <dbReference type="Pfam" id="PF00171"/>
    </source>
</evidence>
<gene>
    <name evidence="3" type="ORF">KDK_06860</name>
</gene>
<feature type="domain" description="Aldehyde dehydrogenase" evidence="2">
    <location>
        <begin position="1"/>
        <end position="114"/>
    </location>
</feature>
<dbReference type="SUPFAM" id="SSF53720">
    <property type="entry name" value="ALDH-like"/>
    <property type="match status" value="1"/>
</dbReference>
<dbReference type="AlphaFoldDB" id="A0A402ACT2"/>
<comment type="caution">
    <text evidence="3">The sequence shown here is derived from an EMBL/GenBank/DDBJ whole genome shotgun (WGS) entry which is preliminary data.</text>
</comment>
<dbReference type="InterPro" id="IPR015590">
    <property type="entry name" value="Aldehyde_DH_dom"/>
</dbReference>
<sequence>MGPTVLDGVRPEMSVYREEIFGPVISLVPVASLEEAIGLINANEYGNAASIFTQSGFAAREFRYRVETGNIGINVGVAAPVAYFPFSGAKRSFFGNLHPQGRDAVRFFTESKVVITRWTPGDGQRAITGIGR</sequence>
<dbReference type="GO" id="GO:0006574">
    <property type="term" value="P:L-valine catabolic process"/>
    <property type="evidence" value="ECO:0007669"/>
    <property type="project" value="TreeGrafter"/>
</dbReference>
<dbReference type="Proteomes" id="UP000287188">
    <property type="component" value="Unassembled WGS sequence"/>
</dbReference>
<keyword evidence="4" id="KW-1185">Reference proteome</keyword>
<organism evidence="3 4">
    <name type="scientific">Dictyobacter kobayashii</name>
    <dbReference type="NCBI Taxonomy" id="2014872"/>
    <lineage>
        <taxon>Bacteria</taxon>
        <taxon>Bacillati</taxon>
        <taxon>Chloroflexota</taxon>
        <taxon>Ktedonobacteria</taxon>
        <taxon>Ktedonobacterales</taxon>
        <taxon>Dictyobacteraceae</taxon>
        <taxon>Dictyobacter</taxon>
    </lineage>
</organism>
<dbReference type="Gene3D" id="3.40.605.10">
    <property type="entry name" value="Aldehyde Dehydrogenase, Chain A, domain 1"/>
    <property type="match status" value="1"/>
</dbReference>
<dbReference type="InterPro" id="IPR010061">
    <property type="entry name" value="MeMal-semiAld_DH"/>
</dbReference>